<dbReference type="Proteomes" id="UP000234681">
    <property type="component" value="Chromosome 4"/>
</dbReference>
<evidence type="ECO:0000313" key="2">
    <source>
        <dbReference type="Proteomes" id="UP000234681"/>
    </source>
</evidence>
<accession>A6IB99</accession>
<dbReference type="AlphaFoldDB" id="A6IB99"/>
<evidence type="ECO:0000313" key="1">
    <source>
        <dbReference type="EMBL" id="EDL91367.1"/>
    </source>
</evidence>
<gene>
    <name evidence="1" type="ORF">rCG_56124</name>
</gene>
<dbReference type="EMBL" id="CH473957">
    <property type="protein sequence ID" value="EDL91367.1"/>
    <property type="molecule type" value="Genomic_DNA"/>
</dbReference>
<proteinExistence type="predicted"/>
<organism evidence="1 2">
    <name type="scientific">Rattus norvegicus</name>
    <name type="common">Rat</name>
    <dbReference type="NCBI Taxonomy" id="10116"/>
    <lineage>
        <taxon>Eukaryota</taxon>
        <taxon>Metazoa</taxon>
        <taxon>Chordata</taxon>
        <taxon>Craniata</taxon>
        <taxon>Vertebrata</taxon>
        <taxon>Euteleostomi</taxon>
        <taxon>Mammalia</taxon>
        <taxon>Eutheria</taxon>
        <taxon>Euarchontoglires</taxon>
        <taxon>Glires</taxon>
        <taxon>Rodentia</taxon>
        <taxon>Myomorpha</taxon>
        <taxon>Muroidea</taxon>
        <taxon>Muridae</taxon>
        <taxon>Murinae</taxon>
        <taxon>Rattus</taxon>
    </lineage>
</organism>
<reference evidence="2" key="1">
    <citation type="submission" date="2005-09" db="EMBL/GenBank/DDBJ databases">
        <authorList>
            <person name="Mural R.J."/>
            <person name="Li P.W."/>
            <person name="Adams M.D."/>
            <person name="Amanatides P.G."/>
            <person name="Baden-Tillson H."/>
            <person name="Barnstead M."/>
            <person name="Chin S.H."/>
            <person name="Dew I."/>
            <person name="Evans C.A."/>
            <person name="Ferriera S."/>
            <person name="Flanigan M."/>
            <person name="Fosler C."/>
            <person name="Glodek A."/>
            <person name="Gu Z."/>
            <person name="Holt R.A."/>
            <person name="Jennings D."/>
            <person name="Kraft C.L."/>
            <person name="Lu F."/>
            <person name="Nguyen T."/>
            <person name="Nusskern D.R."/>
            <person name="Pfannkoch C.M."/>
            <person name="Sitter C."/>
            <person name="Sutton G.G."/>
            <person name="Venter J.C."/>
            <person name="Wang Z."/>
            <person name="Woodage T."/>
            <person name="Zheng X.H."/>
            <person name="Zhong F."/>
        </authorList>
    </citation>
    <scope>NUCLEOTIDE SEQUENCE [LARGE SCALE GENOMIC DNA]</scope>
    <source>
        <strain>BN</strain>
        <strain evidence="2">Sprague-Dawley</strain>
    </source>
</reference>
<name>A6IB99_RAT</name>
<sequence>MCENNFQRTYIMCAATTAPCSSCFSYHTHRLPVLHGREQTQGTPDQLDNLHLSTLSLVSHEVCCVSSTL</sequence>
<protein>
    <submittedName>
        <fullName evidence="1">RCG56124</fullName>
    </submittedName>
</protein>